<evidence type="ECO:0000256" key="3">
    <source>
        <dbReference type="ARBA" id="ARBA00022692"/>
    </source>
</evidence>
<sequence>MKKGFYIRLAGEGISKNRKLYFPYILTCICMIMMYYIVSFLSISKELASIRGGEMLQGLLSMGVFVVAVFALIFLYYTNSFLIRKRKKELGLYNILGMGKRNLVRILLWENILTAVISLVIGIVFGILFSKLAELLAIKLLDGATGFGVHIEMKPILMTVGLFLAIFLLIMIRMLVSVYKLRPIEMLRSENVGEKPPKANWLFAFAGAVILAGAYYLAVKIIDPTTAMLVFFLAVVMVIIATYLLFIAGSVALCKLLQKSKKYYYKTRHFVSLSQMVYRMKRNGAGLASICILSTMVLVTISSTMCIYADTESSIRNRYPHDITIEWSGKTSLPQNEDGTDTELKDSVVQRLTPEMTMTYKEAVEKVLESHKVKAENLENYNLYSLSGVQSDDVLSIDFEKMKGEISSINAGMSGSVKTMYFTTMDDYNKLKGTDKTLAEDEMMLYSYKTDYEYDSFTIDGVGTWKVETMKEPPIGVGNAMANMQGSYQVVVKDLSVIEKIATAYETINAKPLQDGTLYLLSLKECYDFDLKCDEEKQIEIYKDILESFEHISEAADEQGNRMGDSLANYYADSKAYGKGDFIALNGGLFFLGVLLGAVFLFGTVLIMYYKQISEGYEDQDRFNILMKVGMTKKEVKQTINSQVLTVFFMPLIMAGIHLAFAFPMIQKILMLMSGVEAKVFVIVTIGCYLVFALFYVLVYVVTSKSYYTIISSKEK</sequence>
<reference evidence="9 11" key="2">
    <citation type="journal article" date="2019" name="Science, e1252229">
        <title>Invertible promoters mediate bacterial phase variation, antibiotic resistance, and host adaptation in the gut.</title>
        <authorList>
            <person name="Jiang X."/>
            <person name="Hall A.B."/>
            <person name="Arthur T.D."/>
            <person name="Plichta D.R."/>
            <person name="Covington C.T."/>
            <person name="Poyet M."/>
            <person name="Crothers J."/>
            <person name="Moses P.L."/>
            <person name="Tolonen A.C."/>
            <person name="Vlamakis H."/>
            <person name="Alm E.J."/>
            <person name="Xavier R.J."/>
        </authorList>
    </citation>
    <scope>NUCLEOTIDE SEQUENCE [LARGE SCALE GENOMIC DNA]</scope>
    <source>
        <strain evidence="9">Aa_0143</strain>
        <strain evidence="11">aa_0143</strain>
    </source>
</reference>
<evidence type="ECO:0000256" key="4">
    <source>
        <dbReference type="ARBA" id="ARBA00022989"/>
    </source>
</evidence>
<evidence type="ECO:0000256" key="2">
    <source>
        <dbReference type="ARBA" id="ARBA00022475"/>
    </source>
</evidence>
<name>A0A174B6P8_9FIRM</name>
<evidence type="ECO:0000256" key="6">
    <source>
        <dbReference type="SAM" id="Phobius"/>
    </source>
</evidence>
<feature type="transmembrane region" description="Helical" evidence="6">
    <location>
        <begin position="106"/>
        <end position="129"/>
    </location>
</feature>
<evidence type="ECO:0000259" key="7">
    <source>
        <dbReference type="Pfam" id="PF02687"/>
    </source>
</evidence>
<evidence type="ECO:0000313" key="9">
    <source>
        <dbReference type="EMBL" id="RYS80130.1"/>
    </source>
</evidence>
<dbReference type="InterPro" id="IPR052536">
    <property type="entry name" value="ABC-4_Integral_Memb_Prot"/>
</dbReference>
<comment type="subcellular location">
    <subcellularLocation>
        <location evidence="1">Cell membrane</location>
        <topology evidence="1">Multi-pass membrane protein</topology>
    </subcellularLocation>
</comment>
<evidence type="ECO:0000256" key="5">
    <source>
        <dbReference type="ARBA" id="ARBA00023136"/>
    </source>
</evidence>
<gene>
    <name evidence="9" type="ORF">EAI93_07575</name>
    <name evidence="8" type="ORF">ERS852456_01235</name>
</gene>
<keyword evidence="4 6" id="KW-1133">Transmembrane helix</keyword>
<evidence type="ECO:0000313" key="10">
    <source>
        <dbReference type="Proteomes" id="UP000095787"/>
    </source>
</evidence>
<dbReference type="EMBL" id="RCYR01000012">
    <property type="protein sequence ID" value="RYS80130.1"/>
    <property type="molecule type" value="Genomic_DNA"/>
</dbReference>
<feature type="transmembrane region" description="Helical" evidence="6">
    <location>
        <begin position="21"/>
        <end position="43"/>
    </location>
</feature>
<dbReference type="InterPro" id="IPR003838">
    <property type="entry name" value="ABC3_permease_C"/>
</dbReference>
<feature type="transmembrane region" description="Helical" evidence="6">
    <location>
        <begin position="589"/>
        <end position="610"/>
    </location>
</feature>
<dbReference type="GeneID" id="97329982"/>
<proteinExistence type="predicted"/>
<evidence type="ECO:0000313" key="8">
    <source>
        <dbReference type="EMBL" id="CUN95288.1"/>
    </source>
</evidence>
<keyword evidence="2" id="KW-1003">Cell membrane</keyword>
<organism evidence="8 10">
    <name type="scientific">[Ruminococcus] torques</name>
    <dbReference type="NCBI Taxonomy" id="33039"/>
    <lineage>
        <taxon>Bacteria</taxon>
        <taxon>Bacillati</taxon>
        <taxon>Bacillota</taxon>
        <taxon>Clostridia</taxon>
        <taxon>Lachnospirales</taxon>
        <taxon>Lachnospiraceae</taxon>
        <taxon>Mediterraneibacter</taxon>
    </lineage>
</organism>
<feature type="transmembrane region" description="Helical" evidence="6">
    <location>
        <begin position="55"/>
        <end position="78"/>
    </location>
</feature>
<evidence type="ECO:0000256" key="1">
    <source>
        <dbReference type="ARBA" id="ARBA00004651"/>
    </source>
</evidence>
<feature type="transmembrane region" description="Helical" evidence="6">
    <location>
        <begin position="678"/>
        <end position="702"/>
    </location>
</feature>
<dbReference type="EMBL" id="CYZO01000013">
    <property type="protein sequence ID" value="CUN95288.1"/>
    <property type="molecule type" value="Genomic_DNA"/>
</dbReference>
<protein>
    <submittedName>
        <fullName evidence="9">ABC transporter permease</fullName>
    </submittedName>
    <submittedName>
        <fullName evidence="8">FtsX-like permease family</fullName>
    </submittedName>
</protein>
<evidence type="ECO:0000313" key="11">
    <source>
        <dbReference type="Proteomes" id="UP000292665"/>
    </source>
</evidence>
<dbReference type="PANTHER" id="PTHR46795:SF3">
    <property type="entry name" value="ABC TRANSPORTER PERMEASE"/>
    <property type="match status" value="1"/>
</dbReference>
<feature type="transmembrane region" description="Helical" evidence="6">
    <location>
        <begin position="285"/>
        <end position="305"/>
    </location>
</feature>
<keyword evidence="3 6" id="KW-0812">Transmembrane</keyword>
<feature type="transmembrane region" description="Helical" evidence="6">
    <location>
        <begin position="199"/>
        <end position="218"/>
    </location>
</feature>
<dbReference type="RefSeq" id="WP_009243267.1">
    <property type="nucleotide sequence ID" value="NZ_AP028249.1"/>
</dbReference>
<dbReference type="Pfam" id="PF02687">
    <property type="entry name" value="FtsX"/>
    <property type="match status" value="1"/>
</dbReference>
<feature type="transmembrane region" description="Helical" evidence="6">
    <location>
        <begin position="230"/>
        <end position="254"/>
    </location>
</feature>
<reference evidence="8 10" key="1">
    <citation type="submission" date="2015-09" db="EMBL/GenBank/DDBJ databases">
        <authorList>
            <consortium name="Pathogen Informatics"/>
        </authorList>
    </citation>
    <scope>NUCLEOTIDE SEQUENCE [LARGE SCALE GENOMIC DNA]</scope>
    <source>
        <strain evidence="8 10">2789STDY5834841</strain>
    </source>
</reference>
<dbReference type="GO" id="GO:0005886">
    <property type="term" value="C:plasma membrane"/>
    <property type="evidence" value="ECO:0007669"/>
    <property type="project" value="UniProtKB-SubCell"/>
</dbReference>
<dbReference type="Proteomes" id="UP000292665">
    <property type="component" value="Unassembled WGS sequence"/>
</dbReference>
<dbReference type="Proteomes" id="UP000095787">
    <property type="component" value="Unassembled WGS sequence"/>
</dbReference>
<feature type="domain" description="ABC3 transporter permease C-terminal" evidence="7">
    <location>
        <begin position="63"/>
        <end position="180"/>
    </location>
</feature>
<dbReference type="AlphaFoldDB" id="A0A174B6P8"/>
<keyword evidence="5 6" id="KW-0472">Membrane</keyword>
<accession>A0A174B6P8</accession>
<feature type="transmembrane region" description="Helical" evidence="6">
    <location>
        <begin position="644"/>
        <end position="666"/>
    </location>
</feature>
<dbReference type="PANTHER" id="PTHR46795">
    <property type="entry name" value="ABC TRANSPORTER PERMEASE-RELATED-RELATED"/>
    <property type="match status" value="1"/>
</dbReference>
<feature type="transmembrane region" description="Helical" evidence="6">
    <location>
        <begin position="156"/>
        <end position="179"/>
    </location>
</feature>